<dbReference type="InterPro" id="IPR006680">
    <property type="entry name" value="Amidohydro-rel"/>
</dbReference>
<dbReference type="InterPro" id="IPR032466">
    <property type="entry name" value="Metal_Hydrolase"/>
</dbReference>
<dbReference type="PANTHER" id="PTHR11113">
    <property type="entry name" value="N-ACETYLGLUCOSAMINE-6-PHOSPHATE DEACETYLASE"/>
    <property type="match status" value="1"/>
</dbReference>
<evidence type="ECO:0000256" key="1">
    <source>
        <dbReference type="ARBA" id="ARBA00006773"/>
    </source>
</evidence>
<comment type="cofactor">
    <cofactor evidence="6">
        <name>Mn(2+)</name>
        <dbReference type="ChEBI" id="CHEBI:29035"/>
    </cofactor>
</comment>
<evidence type="ECO:0000259" key="8">
    <source>
        <dbReference type="Pfam" id="PF13382"/>
    </source>
</evidence>
<feature type="domain" description="Amidohydrolase-related" evidence="7">
    <location>
        <begin position="52"/>
        <end position="331"/>
    </location>
</feature>
<proteinExistence type="inferred from homology"/>
<dbReference type="SUPFAM" id="SSF51338">
    <property type="entry name" value="Composite domain of metallo-dependent hydrolases"/>
    <property type="match status" value="1"/>
</dbReference>
<dbReference type="OrthoDB" id="24954at2157"/>
<keyword evidence="10" id="KW-1185">Reference proteome</keyword>
<dbReference type="AlphaFoldDB" id="A0A1H3HK44"/>
<dbReference type="Gene3D" id="2.30.40.10">
    <property type="entry name" value="Urease, subunit C, domain 1"/>
    <property type="match status" value="1"/>
</dbReference>
<keyword evidence="4 6" id="KW-0464">Manganese</keyword>
<dbReference type="STRING" id="660517.SAMN04487946_107132"/>
<dbReference type="Pfam" id="PF01979">
    <property type="entry name" value="Amidohydro_1"/>
    <property type="match status" value="1"/>
</dbReference>
<evidence type="ECO:0000313" key="10">
    <source>
        <dbReference type="Proteomes" id="UP000199170"/>
    </source>
</evidence>
<evidence type="ECO:0000256" key="5">
    <source>
        <dbReference type="ARBA" id="ARBA00047720"/>
    </source>
</evidence>
<dbReference type="EMBL" id="FNPB01000007">
    <property type="protein sequence ID" value="SDY15812.1"/>
    <property type="molecule type" value="Genomic_DNA"/>
</dbReference>
<evidence type="ECO:0000256" key="3">
    <source>
        <dbReference type="ARBA" id="ARBA00022801"/>
    </source>
</evidence>
<reference evidence="10" key="1">
    <citation type="submission" date="2016-10" db="EMBL/GenBank/DDBJ databases">
        <authorList>
            <person name="Varghese N."/>
            <person name="Submissions S."/>
        </authorList>
    </citation>
    <scope>NUCLEOTIDE SEQUENCE [LARGE SCALE GENOMIC DNA]</scope>
    <source>
        <strain evidence="10">CGMCC 1.10118</strain>
    </source>
</reference>
<feature type="domain" description="Adenine deaminase C-terminal" evidence="8">
    <location>
        <begin position="401"/>
        <end position="555"/>
    </location>
</feature>
<comment type="similarity">
    <text evidence="1 6">Belongs to the metallo-dependent hydrolases superfamily. Adenine deaminase family.</text>
</comment>
<dbReference type="EC" id="3.5.4.2" evidence="2 6"/>
<dbReference type="PANTHER" id="PTHR11113:SF2">
    <property type="entry name" value="ADENINE DEAMINASE"/>
    <property type="match status" value="1"/>
</dbReference>
<organism evidence="9 10">
    <name type="scientific">Halobellus clavatus</name>
    <dbReference type="NCBI Taxonomy" id="660517"/>
    <lineage>
        <taxon>Archaea</taxon>
        <taxon>Methanobacteriati</taxon>
        <taxon>Methanobacteriota</taxon>
        <taxon>Stenosarchaea group</taxon>
        <taxon>Halobacteria</taxon>
        <taxon>Halobacteriales</taxon>
        <taxon>Haloferacaceae</taxon>
        <taxon>Halobellus</taxon>
    </lineage>
</organism>
<comment type="catalytic activity">
    <reaction evidence="5 6">
        <text>adenine + H2O + H(+) = hypoxanthine + NH4(+)</text>
        <dbReference type="Rhea" id="RHEA:23688"/>
        <dbReference type="ChEBI" id="CHEBI:15377"/>
        <dbReference type="ChEBI" id="CHEBI:15378"/>
        <dbReference type="ChEBI" id="CHEBI:16708"/>
        <dbReference type="ChEBI" id="CHEBI:17368"/>
        <dbReference type="ChEBI" id="CHEBI:28938"/>
        <dbReference type="EC" id="3.5.4.2"/>
    </reaction>
</comment>
<dbReference type="InterPro" id="IPR011059">
    <property type="entry name" value="Metal-dep_hydrolase_composite"/>
</dbReference>
<evidence type="ECO:0000256" key="6">
    <source>
        <dbReference type="HAMAP-Rule" id="MF_01518"/>
    </source>
</evidence>
<dbReference type="Pfam" id="PF13382">
    <property type="entry name" value="Adenine_deam_C"/>
    <property type="match status" value="1"/>
</dbReference>
<dbReference type="InterPro" id="IPR026912">
    <property type="entry name" value="Adenine_deam_C"/>
</dbReference>
<name>A0A1H3HK44_9EURY</name>
<keyword evidence="3 6" id="KW-0378">Hydrolase</keyword>
<protein>
    <recommendedName>
        <fullName evidence="2 6">Adenine deaminase</fullName>
        <shortName evidence="6">Adenase</shortName>
        <shortName evidence="6">Adenine aminase</shortName>
        <ecNumber evidence="2 6">3.5.4.2</ecNumber>
    </recommendedName>
</protein>
<gene>
    <name evidence="6" type="primary">ade</name>
    <name evidence="9" type="ORF">SAMN04487946_107132</name>
</gene>
<sequence>MSDSTDAVDLLVRGTVVDVATGVAAEGAVAVDDGEIVALAERPADRVLEAEYVTPGLIDAHTHVELSMVPFPAYGAAVVPHGVTSVVHDPHEIANVLGPAGVRDFDNDADATPLKPRLTVPSSVPATELQDAGGSVNPAAVADLLDRERTVALGEIMDLRAVLAGEDSVHAKIEAAHDRDLTVDGHVPDVTGEDLQELARYLDTDHESVALDEARAKAETGFRVYLREGSTSRNLADLVDLVDEVDPRRLSLCTDDRNPVDVLERGGINEAVVRAMELGVDPVTAVQMATINTAEAYDLPFGRIEPGAPADLVLLSELESWSVDHVIVDGVVDPVADSPPTDSAVPTDTVSFDPVTPAELAIEHPGPGPVDVRVESAVGSFRTEERIASVQIETADAPDGAEGVLVGETEADILPMAVIERHGGPGTVGRGFVHNLGLDRGAVGTTVAHDAHNLIVAGTTHESMAAVANHLREIGGGIAVFDPEREATTTLPLPKAGLLSDEPLAETARSFEAVAEAATEIGLTVPGGLLEVTYLSLEVIPALRLTNEGLVDVESASYVDVVAE</sequence>
<dbReference type="Gene3D" id="3.20.20.140">
    <property type="entry name" value="Metal-dependent hydrolases"/>
    <property type="match status" value="1"/>
</dbReference>
<evidence type="ECO:0000256" key="4">
    <source>
        <dbReference type="ARBA" id="ARBA00023211"/>
    </source>
</evidence>
<evidence type="ECO:0000259" key="7">
    <source>
        <dbReference type="Pfam" id="PF01979"/>
    </source>
</evidence>
<accession>A0A1H3HK44</accession>
<dbReference type="RefSeq" id="WP_089767436.1">
    <property type="nucleotide sequence ID" value="NZ_FNPB01000007.1"/>
</dbReference>
<evidence type="ECO:0000256" key="2">
    <source>
        <dbReference type="ARBA" id="ARBA00012782"/>
    </source>
</evidence>
<dbReference type="GO" id="GO:0000034">
    <property type="term" value="F:adenine deaminase activity"/>
    <property type="evidence" value="ECO:0007669"/>
    <property type="project" value="UniProtKB-UniRule"/>
</dbReference>
<dbReference type="Proteomes" id="UP000199170">
    <property type="component" value="Unassembled WGS sequence"/>
</dbReference>
<evidence type="ECO:0000313" key="9">
    <source>
        <dbReference type="EMBL" id="SDY15812.1"/>
    </source>
</evidence>
<dbReference type="HAMAP" id="MF_01518">
    <property type="entry name" value="Adenine_deamin"/>
    <property type="match status" value="1"/>
</dbReference>
<dbReference type="InterPro" id="IPR006679">
    <property type="entry name" value="Adenine_deam"/>
</dbReference>
<dbReference type="GO" id="GO:0006146">
    <property type="term" value="P:adenine catabolic process"/>
    <property type="evidence" value="ECO:0007669"/>
    <property type="project" value="InterPro"/>
</dbReference>
<dbReference type="SUPFAM" id="SSF51556">
    <property type="entry name" value="Metallo-dependent hydrolases"/>
    <property type="match status" value="1"/>
</dbReference>